<name>A0A6G0XU79_9STRA</name>
<dbReference type="PANTHER" id="PTHR14456">
    <property type="entry name" value="INOSITOL POLYPHOSPHATE KINASE 1"/>
    <property type="match status" value="1"/>
</dbReference>
<dbReference type="InterPro" id="IPR009286">
    <property type="entry name" value="Ins_P5_2-kin"/>
</dbReference>
<accession>A0A6G0XU79</accession>
<dbReference type="EC" id="2.7.1.158" evidence="1 6"/>
<dbReference type="GO" id="GO:0005524">
    <property type="term" value="F:ATP binding"/>
    <property type="evidence" value="ECO:0007669"/>
    <property type="project" value="UniProtKB-KW"/>
</dbReference>
<evidence type="ECO:0000256" key="2">
    <source>
        <dbReference type="ARBA" id="ARBA00022679"/>
    </source>
</evidence>
<evidence type="ECO:0000256" key="5">
    <source>
        <dbReference type="ARBA" id="ARBA00022840"/>
    </source>
</evidence>
<dbReference type="AlphaFoldDB" id="A0A6G0XU79"/>
<sequence length="290" mass="32902">MLQVLLLPDMSRESSVCLEIKPKAGVLPGARNVHQIKKSVCRFCMHQRLKHAEGKVSDLSQYCPLALFSKDKRRVSHAIQSLHRTPQNNFRVLSHLPPTASHLEVLPQLLHSLSSVLEDLKAMHAKDHLDIEGVWALSQLIDLMPDTINNATNLGTWLASLSANLRCEINSAMDHAVLAGLTKSPWTNLTIDEFRALYNLILEEFHVATTYKDCSLLITICHGAAEETKWTPFEHTIEYANERYRCVVAIVDIDIKTHKQIESYYKLDQAILTHARDLAWQPCQDRGINR</sequence>
<comment type="function">
    <text evidence="6">Phosphorylates Ins(1,3,4,5,6)P5 at position 2 to form Ins(1,2,3,4,5,6)P6 (InsP6 or phytate).</text>
</comment>
<keyword evidence="4 6" id="KW-0418">Kinase</keyword>
<proteinExistence type="predicted"/>
<dbReference type="EMBL" id="VJMJ01000010">
    <property type="protein sequence ID" value="KAF0744110.1"/>
    <property type="molecule type" value="Genomic_DNA"/>
</dbReference>
<evidence type="ECO:0000256" key="1">
    <source>
        <dbReference type="ARBA" id="ARBA00012023"/>
    </source>
</evidence>
<evidence type="ECO:0000256" key="3">
    <source>
        <dbReference type="ARBA" id="ARBA00022741"/>
    </source>
</evidence>
<evidence type="ECO:0000256" key="6">
    <source>
        <dbReference type="RuleBase" id="RU364126"/>
    </source>
</evidence>
<dbReference type="GO" id="GO:0032958">
    <property type="term" value="P:inositol phosphate biosynthetic process"/>
    <property type="evidence" value="ECO:0007669"/>
    <property type="project" value="TreeGrafter"/>
</dbReference>
<comment type="caution">
    <text evidence="7">The sequence shown here is derived from an EMBL/GenBank/DDBJ whole genome shotgun (WGS) entry which is preliminary data.</text>
</comment>
<comment type="catalytic activity">
    <reaction evidence="6">
        <text>1D-myo-inositol 1,3,4,5,6-pentakisphosphate + ATP = 1D-myo-inositol hexakisphosphate + ADP + H(+)</text>
        <dbReference type="Rhea" id="RHEA:20313"/>
        <dbReference type="ChEBI" id="CHEBI:15378"/>
        <dbReference type="ChEBI" id="CHEBI:30616"/>
        <dbReference type="ChEBI" id="CHEBI:57733"/>
        <dbReference type="ChEBI" id="CHEBI:58130"/>
        <dbReference type="ChEBI" id="CHEBI:456216"/>
        <dbReference type="EC" id="2.7.1.158"/>
    </reaction>
</comment>
<dbReference type="VEuPathDB" id="FungiDB:AeMF1_015040"/>
<dbReference type="Pfam" id="PF06090">
    <property type="entry name" value="Ins_P5_2-kin"/>
    <property type="match status" value="1"/>
</dbReference>
<dbReference type="GO" id="GO:0035299">
    <property type="term" value="F:inositol-1,3,4,5,6-pentakisphosphate 2-kinase activity"/>
    <property type="evidence" value="ECO:0007669"/>
    <property type="project" value="UniProtKB-EC"/>
</dbReference>
<evidence type="ECO:0000313" key="7">
    <source>
        <dbReference type="EMBL" id="KAF0744110.1"/>
    </source>
</evidence>
<keyword evidence="8" id="KW-1185">Reference proteome</keyword>
<evidence type="ECO:0000256" key="4">
    <source>
        <dbReference type="ARBA" id="ARBA00022777"/>
    </source>
</evidence>
<dbReference type="PANTHER" id="PTHR14456:SF2">
    <property type="entry name" value="INOSITOL-PENTAKISPHOSPHATE 2-KINASE"/>
    <property type="match status" value="1"/>
</dbReference>
<organism evidence="7 8">
    <name type="scientific">Aphanomyces euteiches</name>
    <dbReference type="NCBI Taxonomy" id="100861"/>
    <lineage>
        <taxon>Eukaryota</taxon>
        <taxon>Sar</taxon>
        <taxon>Stramenopiles</taxon>
        <taxon>Oomycota</taxon>
        <taxon>Saprolegniomycetes</taxon>
        <taxon>Saprolegniales</taxon>
        <taxon>Verrucalvaceae</taxon>
        <taxon>Aphanomyces</taxon>
    </lineage>
</organism>
<keyword evidence="2 6" id="KW-0808">Transferase</keyword>
<keyword evidence="5 6" id="KW-0067">ATP-binding</keyword>
<dbReference type="Proteomes" id="UP000481153">
    <property type="component" value="Unassembled WGS sequence"/>
</dbReference>
<keyword evidence="3 6" id="KW-0547">Nucleotide-binding</keyword>
<evidence type="ECO:0000313" key="8">
    <source>
        <dbReference type="Proteomes" id="UP000481153"/>
    </source>
</evidence>
<protein>
    <recommendedName>
        <fullName evidence="1 6">Inositol-pentakisphosphate 2-kinase</fullName>
        <ecNumber evidence="1 6">2.7.1.158</ecNumber>
    </recommendedName>
</protein>
<reference evidence="7 8" key="1">
    <citation type="submission" date="2019-07" db="EMBL/GenBank/DDBJ databases">
        <title>Genomics analysis of Aphanomyces spp. identifies a new class of oomycete effector associated with host adaptation.</title>
        <authorList>
            <person name="Gaulin E."/>
        </authorList>
    </citation>
    <scope>NUCLEOTIDE SEQUENCE [LARGE SCALE GENOMIC DNA]</scope>
    <source>
        <strain evidence="7 8">ATCC 201684</strain>
    </source>
</reference>
<comment type="domain">
    <text evidence="6">The EXKPK motif is conserved in inositol-pentakisphosphate 2-kinases of both family 1 and 2.</text>
</comment>
<dbReference type="GO" id="GO:0005634">
    <property type="term" value="C:nucleus"/>
    <property type="evidence" value="ECO:0007669"/>
    <property type="project" value="TreeGrafter"/>
</dbReference>
<gene>
    <name evidence="7" type="ORF">Ae201684_001255</name>
</gene>